<gene>
    <name evidence="2" type="ORF">J3Q64DRAFT_1748530</name>
</gene>
<evidence type="ECO:0000256" key="1">
    <source>
        <dbReference type="SAM" id="Phobius"/>
    </source>
</evidence>
<feature type="transmembrane region" description="Helical" evidence="1">
    <location>
        <begin position="65"/>
        <end position="85"/>
    </location>
</feature>
<protein>
    <submittedName>
        <fullName evidence="2">Uncharacterized protein</fullName>
    </submittedName>
</protein>
<evidence type="ECO:0000313" key="3">
    <source>
        <dbReference type="Proteomes" id="UP001448207"/>
    </source>
</evidence>
<dbReference type="EMBL" id="JBCLYO010000013">
    <property type="protein sequence ID" value="KAL0083651.1"/>
    <property type="molecule type" value="Genomic_DNA"/>
</dbReference>
<comment type="caution">
    <text evidence="2">The sequence shown here is derived from an EMBL/GenBank/DDBJ whole genome shotgun (WGS) entry which is preliminary data.</text>
</comment>
<feature type="transmembrane region" description="Helical" evidence="1">
    <location>
        <begin position="90"/>
        <end position="107"/>
    </location>
</feature>
<sequence length="109" mass="12706">MNRENGNNIGERESACVIHSWYFTARQCHERVGISLSYDAASWTGDKKGSFSLSFFLPFDGEVRIYYSPLLSLNAGLLLITYCLLLITYYYCHYFIICFLFFVMVMYNT</sequence>
<name>A0ABR3AVQ5_PHYBL</name>
<dbReference type="Proteomes" id="UP001448207">
    <property type="component" value="Unassembled WGS sequence"/>
</dbReference>
<reference evidence="2 3" key="1">
    <citation type="submission" date="2024-04" db="EMBL/GenBank/DDBJ databases">
        <title>Symmetric and asymmetric DNA N6-adenine methylation regulates different biological responses in Mucorales.</title>
        <authorList>
            <consortium name="Lawrence Berkeley National Laboratory"/>
            <person name="Lax C."/>
            <person name="Mondo S.J."/>
            <person name="Osorio-Concepcion M."/>
            <person name="Muszewska A."/>
            <person name="Corrochano-Luque M."/>
            <person name="Gutierrez G."/>
            <person name="Riley R."/>
            <person name="Lipzen A."/>
            <person name="Guo J."/>
            <person name="Hundley H."/>
            <person name="Amirebrahimi M."/>
            <person name="Ng V."/>
            <person name="Lorenzo-Gutierrez D."/>
            <person name="Binder U."/>
            <person name="Yang J."/>
            <person name="Song Y."/>
            <person name="Canovas D."/>
            <person name="Navarro E."/>
            <person name="Freitag M."/>
            <person name="Gabaldon T."/>
            <person name="Grigoriev I.V."/>
            <person name="Corrochano L.M."/>
            <person name="Nicolas F.E."/>
            <person name="Garre V."/>
        </authorList>
    </citation>
    <scope>NUCLEOTIDE SEQUENCE [LARGE SCALE GENOMIC DNA]</scope>
    <source>
        <strain evidence="2 3">L51</strain>
    </source>
</reference>
<accession>A0ABR3AVQ5</accession>
<keyword evidence="3" id="KW-1185">Reference proteome</keyword>
<proteinExistence type="predicted"/>
<evidence type="ECO:0000313" key="2">
    <source>
        <dbReference type="EMBL" id="KAL0083651.1"/>
    </source>
</evidence>
<keyword evidence="1" id="KW-0812">Transmembrane</keyword>
<organism evidence="2 3">
    <name type="scientific">Phycomyces blakesleeanus</name>
    <dbReference type="NCBI Taxonomy" id="4837"/>
    <lineage>
        <taxon>Eukaryota</taxon>
        <taxon>Fungi</taxon>
        <taxon>Fungi incertae sedis</taxon>
        <taxon>Mucoromycota</taxon>
        <taxon>Mucoromycotina</taxon>
        <taxon>Mucoromycetes</taxon>
        <taxon>Mucorales</taxon>
        <taxon>Phycomycetaceae</taxon>
        <taxon>Phycomyces</taxon>
    </lineage>
</organism>
<keyword evidence="1" id="KW-0472">Membrane</keyword>
<keyword evidence="1" id="KW-1133">Transmembrane helix</keyword>